<accession>A0ABY3K6P3</accession>
<dbReference type="Proteomes" id="UP000322659">
    <property type="component" value="Unassembled WGS sequence"/>
</dbReference>
<comment type="caution">
    <text evidence="1">The sequence shown here is derived from an EMBL/GenBank/DDBJ whole genome shotgun (WGS) entry which is preliminary data.</text>
</comment>
<evidence type="ECO:0000313" key="2">
    <source>
        <dbReference type="Proteomes" id="UP000322659"/>
    </source>
</evidence>
<name>A0ABY3K6P3_9SPIR</name>
<proteinExistence type="predicted"/>
<protein>
    <submittedName>
        <fullName evidence="1">Uncharacterized protein</fullName>
    </submittedName>
</protein>
<dbReference type="EMBL" id="SAXZ01000014">
    <property type="protein sequence ID" value="TXJ31151.1"/>
    <property type="molecule type" value="Genomic_DNA"/>
</dbReference>
<evidence type="ECO:0000313" key="1">
    <source>
        <dbReference type="EMBL" id="TXJ31151.1"/>
    </source>
</evidence>
<sequence>MPTVIENVNYTRNSIYQQSNNGIAPLGNYSVVIDMSTSKFYRMIEGERHEVSYLDIIDFGSKGFDEQTKDYWTIQQKTSSFILGICEKYNNGLKVEKKLIRSIDFKKLGFTYHTITNIDIGGFGNKPDLLTLTGNI</sequence>
<keyword evidence="2" id="KW-1185">Reference proteome</keyword>
<reference evidence="1 2" key="1">
    <citation type="journal article" date="1992" name="Lakartidningen">
        <title>[Penicillin V and not amoxicillin is the first choice preparation in acute otitis].</title>
        <authorList>
            <person name="Kamme C."/>
            <person name="Lundgren K."/>
            <person name="Prellner K."/>
        </authorList>
    </citation>
    <scope>NUCLEOTIDE SEQUENCE [LARGE SCALE GENOMIC DNA]</scope>
    <source>
        <strain evidence="1 2">PC5099IV</strain>
    </source>
</reference>
<organism evidence="1 2">
    <name type="scientific">Brachyspira aalborgi</name>
    <dbReference type="NCBI Taxonomy" id="29522"/>
    <lineage>
        <taxon>Bacteria</taxon>
        <taxon>Pseudomonadati</taxon>
        <taxon>Spirochaetota</taxon>
        <taxon>Spirochaetia</taxon>
        <taxon>Brachyspirales</taxon>
        <taxon>Brachyspiraceae</taxon>
        <taxon>Brachyspira</taxon>
    </lineage>
</organism>
<gene>
    <name evidence="1" type="ORF">EPJ71_10480</name>
</gene>